<dbReference type="STRING" id="1817816.A2Y64_05415"/>
<evidence type="ECO:0008006" key="4">
    <source>
        <dbReference type="Google" id="ProtNLM"/>
    </source>
</evidence>
<name>A0A1F5F7E5_9BACT</name>
<evidence type="ECO:0000313" key="2">
    <source>
        <dbReference type="EMBL" id="OGD75559.1"/>
    </source>
</evidence>
<reference evidence="2 3" key="1">
    <citation type="journal article" date="2016" name="Nat. Commun.">
        <title>Thousands of microbial genomes shed light on interconnected biogeochemical processes in an aquifer system.</title>
        <authorList>
            <person name="Anantharaman K."/>
            <person name="Brown C.T."/>
            <person name="Hug L.A."/>
            <person name="Sharon I."/>
            <person name="Castelle C.J."/>
            <person name="Probst A.J."/>
            <person name="Thomas B.C."/>
            <person name="Singh A."/>
            <person name="Wilkins M.J."/>
            <person name="Karaoz U."/>
            <person name="Brodie E.L."/>
            <person name="Williams K.H."/>
            <person name="Hubbard S.S."/>
            <person name="Banfield J.F."/>
        </authorList>
    </citation>
    <scope>NUCLEOTIDE SEQUENCE [LARGE SCALE GENOMIC DNA]</scope>
</reference>
<dbReference type="AlphaFoldDB" id="A0A1F5F7E5"/>
<dbReference type="EMBL" id="MFAF01000069">
    <property type="protein sequence ID" value="OGD75559.1"/>
    <property type="molecule type" value="Genomic_DNA"/>
</dbReference>
<evidence type="ECO:0000256" key="1">
    <source>
        <dbReference type="SAM" id="SignalP"/>
    </source>
</evidence>
<evidence type="ECO:0000313" key="3">
    <source>
        <dbReference type="Proteomes" id="UP000177187"/>
    </source>
</evidence>
<dbReference type="SMART" id="SM00567">
    <property type="entry name" value="EZ_HEAT"/>
    <property type="match status" value="6"/>
</dbReference>
<accession>A0A1F5F7E5</accession>
<feature type="chain" id="PRO_5009518525" description="HEAT repeat domain-containing protein" evidence="1">
    <location>
        <begin position="27"/>
        <end position="469"/>
    </location>
</feature>
<proteinExistence type="predicted"/>
<keyword evidence="1" id="KW-0732">Signal</keyword>
<dbReference type="InterPro" id="IPR011989">
    <property type="entry name" value="ARM-like"/>
</dbReference>
<dbReference type="PANTHER" id="PTHR12697">
    <property type="entry name" value="PBS LYASE HEAT-LIKE PROTEIN"/>
    <property type="match status" value="1"/>
</dbReference>
<dbReference type="SUPFAM" id="SSF48371">
    <property type="entry name" value="ARM repeat"/>
    <property type="match status" value="1"/>
</dbReference>
<comment type="caution">
    <text evidence="2">The sequence shown here is derived from an EMBL/GenBank/DDBJ whole genome shotgun (WGS) entry which is preliminary data.</text>
</comment>
<dbReference type="PROSITE" id="PS51257">
    <property type="entry name" value="PROKAR_LIPOPROTEIN"/>
    <property type="match status" value="1"/>
</dbReference>
<dbReference type="InterPro" id="IPR004155">
    <property type="entry name" value="PBS_lyase_HEAT"/>
</dbReference>
<dbReference type="Gene3D" id="1.25.10.10">
    <property type="entry name" value="Leucine-rich Repeat Variant"/>
    <property type="match status" value="3"/>
</dbReference>
<dbReference type="PANTHER" id="PTHR12697:SF38">
    <property type="entry name" value="PBS LYASE HEAT DOMAIN PROTEIN REPEAT-CONTAINING PROTEIN"/>
    <property type="match status" value="1"/>
</dbReference>
<dbReference type="GO" id="GO:0016491">
    <property type="term" value="F:oxidoreductase activity"/>
    <property type="evidence" value="ECO:0007669"/>
    <property type="project" value="TreeGrafter"/>
</dbReference>
<feature type="signal peptide" evidence="1">
    <location>
        <begin position="1"/>
        <end position="26"/>
    </location>
</feature>
<gene>
    <name evidence="2" type="ORF">A2Y64_05415</name>
</gene>
<organism evidence="2 3">
    <name type="scientific">Candidatus Coatesbacteria bacterium RBG_13_66_14</name>
    <dbReference type="NCBI Taxonomy" id="1817816"/>
    <lineage>
        <taxon>Bacteria</taxon>
        <taxon>Candidatus Coatesiibacteriota</taxon>
    </lineage>
</organism>
<dbReference type="Proteomes" id="UP000177187">
    <property type="component" value="Unassembled WGS sequence"/>
</dbReference>
<dbReference type="InterPro" id="IPR016024">
    <property type="entry name" value="ARM-type_fold"/>
</dbReference>
<feature type="non-terminal residue" evidence="2">
    <location>
        <position position="469"/>
    </location>
</feature>
<protein>
    <recommendedName>
        <fullName evidence="4">HEAT repeat domain-containing protein</fullName>
    </recommendedName>
</protein>
<sequence length="469" mass="50461">MARCLFLVASLVFLFTGCGGPSLSGAAADLEDKGNDPEVRLAAVDDLVATGDPEAVAHLHRVLEDEGEDPRIRAKAAGGLGFFQNPDSIDVLVKALDDPDPEVRRQSGRSLVQFGEQAVQPLIRALGFTPEELDDTELYTAAEERRISASRALVAIGEPSVGPLNAALAEYERESFYKAMLAFANPKMPLYNEVAAAIQGYTPDPAEDFADTKIDGVGRFLNRIGNENAIPRKYITLSLQSLQKPPPTYLETLRADSASNAALEVTQRVFGQLKLDAINALITKRESEDKSLQVMCTHYLGYLGLTEATSALVDILADTSEYAGPDVKKVALHSLGRIGTSQAIAALFDALKYSDIRETAADMLEANGAPATTLLLAKLSDPDPKLRAFAIWFFGYTQNRDLQVAALPKLLENLTQEVKVLRENAAVALGKMPAVAFADVAALAADERPEVRQVVAIALGEMAVPEARP</sequence>
<dbReference type="Pfam" id="PF13646">
    <property type="entry name" value="HEAT_2"/>
    <property type="match status" value="2"/>
</dbReference>